<reference evidence="4" key="1">
    <citation type="journal article" date="2019" name="Int. J. Syst. Evol. Microbiol.">
        <title>The Global Catalogue of Microorganisms (GCM) 10K type strain sequencing project: providing services to taxonomists for standard genome sequencing and annotation.</title>
        <authorList>
            <consortium name="The Broad Institute Genomics Platform"/>
            <consortium name="The Broad Institute Genome Sequencing Center for Infectious Disease"/>
            <person name="Wu L."/>
            <person name="Ma J."/>
        </authorList>
    </citation>
    <scope>NUCLEOTIDE SEQUENCE [LARGE SCALE GENOMIC DNA]</scope>
    <source>
        <strain evidence="4">NBRC 106310</strain>
    </source>
</reference>
<evidence type="ECO:0000313" key="4">
    <source>
        <dbReference type="Proteomes" id="UP001321543"/>
    </source>
</evidence>
<evidence type="ECO:0008006" key="5">
    <source>
        <dbReference type="Google" id="ProtNLM"/>
    </source>
</evidence>
<proteinExistence type="predicted"/>
<keyword evidence="2" id="KW-0378">Hydrolase</keyword>
<accession>A0ABN6X774</accession>
<dbReference type="InterPro" id="IPR050955">
    <property type="entry name" value="Plant_Biomass_Hydrol_Est"/>
</dbReference>
<dbReference type="EMBL" id="AP027728">
    <property type="protein sequence ID" value="BDZ40013.1"/>
    <property type="molecule type" value="Genomic_DNA"/>
</dbReference>
<evidence type="ECO:0000256" key="1">
    <source>
        <dbReference type="ARBA" id="ARBA00022729"/>
    </source>
</evidence>
<organism evidence="3 4">
    <name type="scientific">Microbacterium suwonense</name>
    <dbReference type="NCBI Taxonomy" id="683047"/>
    <lineage>
        <taxon>Bacteria</taxon>
        <taxon>Bacillati</taxon>
        <taxon>Actinomycetota</taxon>
        <taxon>Actinomycetes</taxon>
        <taxon>Micrococcales</taxon>
        <taxon>Microbacteriaceae</taxon>
        <taxon>Microbacterium</taxon>
    </lineage>
</organism>
<dbReference type="PANTHER" id="PTHR43037:SF5">
    <property type="entry name" value="FERULOYL ESTERASE"/>
    <property type="match status" value="1"/>
</dbReference>
<sequence>MTLSRIDDFPPQHPAWELLTGATPFQASSIDQRFSFTTYIPSAYRHSAAPLPLLVAVHGTGRRPEAVRDRFVRFAEEQGVVVLVPLFPIGIDEPDDVDNYKNLSYGGTRFDEVLLGMIADAAERWRIECERFLLAGFSGGGQFAHRFAYLHPERLRAVSIGAPGRVTLPDAEPWPHGIGDVHDVFGRDADLDALTRIPHQIIVGGEDDARETLAIVASDAREARAGVTRVERAHTLARELTSHGVPVEMVVVPGVAHDADAMSAPVIDFLSRALAQPIAI</sequence>
<name>A0ABN6X774_9MICO</name>
<dbReference type="PANTHER" id="PTHR43037">
    <property type="entry name" value="UNNAMED PRODUCT-RELATED"/>
    <property type="match status" value="1"/>
</dbReference>
<dbReference type="InterPro" id="IPR029058">
    <property type="entry name" value="AB_hydrolase_fold"/>
</dbReference>
<keyword evidence="4" id="KW-1185">Reference proteome</keyword>
<evidence type="ECO:0000256" key="2">
    <source>
        <dbReference type="ARBA" id="ARBA00022801"/>
    </source>
</evidence>
<dbReference type="SUPFAM" id="SSF53474">
    <property type="entry name" value="alpha/beta-Hydrolases"/>
    <property type="match status" value="1"/>
</dbReference>
<evidence type="ECO:0000313" key="3">
    <source>
        <dbReference type="EMBL" id="BDZ40013.1"/>
    </source>
</evidence>
<dbReference type="Proteomes" id="UP001321543">
    <property type="component" value="Chromosome"/>
</dbReference>
<dbReference type="RefSeq" id="WP_286300486.1">
    <property type="nucleotide sequence ID" value="NZ_AP027728.1"/>
</dbReference>
<dbReference type="Gene3D" id="3.40.50.1820">
    <property type="entry name" value="alpha/beta hydrolase"/>
    <property type="match status" value="1"/>
</dbReference>
<keyword evidence="1" id="KW-0732">Signal</keyword>
<protein>
    <recommendedName>
        <fullName evidence="5">Alpha/beta hydrolase</fullName>
    </recommendedName>
</protein>
<gene>
    <name evidence="3" type="ORF">GCM10025863_26270</name>
</gene>